<accession>A0A5J4PJD3</accession>
<sequence>MKILLTGASGFLGSHIAEVLYAEGHKLLLTKRYKSNLWRCSSFRDGVQWTNTDTNQFE</sequence>
<dbReference type="AlphaFoldDB" id="A0A5J4PJD3"/>
<dbReference type="Pfam" id="PF01370">
    <property type="entry name" value="Epimerase"/>
    <property type="match status" value="1"/>
</dbReference>
<dbReference type="EMBL" id="SNRY01008200">
    <property type="protein sequence ID" value="KAA6308970.1"/>
    <property type="molecule type" value="Genomic_DNA"/>
</dbReference>
<dbReference type="InterPro" id="IPR036291">
    <property type="entry name" value="NAD(P)-bd_dom_sf"/>
</dbReference>
<evidence type="ECO:0000313" key="2">
    <source>
        <dbReference type="EMBL" id="KAA6308970.1"/>
    </source>
</evidence>
<dbReference type="Gene3D" id="3.40.50.720">
    <property type="entry name" value="NAD(P)-binding Rossmann-like Domain"/>
    <property type="match status" value="1"/>
</dbReference>
<feature type="non-terminal residue" evidence="2">
    <location>
        <position position="58"/>
    </location>
</feature>
<proteinExistence type="predicted"/>
<feature type="domain" description="NAD-dependent epimerase/dehydratase" evidence="1">
    <location>
        <begin position="3"/>
        <end position="36"/>
    </location>
</feature>
<evidence type="ECO:0000259" key="1">
    <source>
        <dbReference type="Pfam" id="PF01370"/>
    </source>
</evidence>
<dbReference type="InterPro" id="IPR001509">
    <property type="entry name" value="Epimerase_deHydtase"/>
</dbReference>
<comment type="caution">
    <text evidence="2">The sequence shown here is derived from an EMBL/GenBank/DDBJ whole genome shotgun (WGS) entry which is preliminary data.</text>
</comment>
<name>A0A5J4PJD3_9ZZZZ</name>
<gene>
    <name evidence="2" type="ORF">EZS27_039457</name>
</gene>
<reference evidence="2" key="1">
    <citation type="submission" date="2019-03" db="EMBL/GenBank/DDBJ databases">
        <title>Single cell metagenomics reveals metabolic interactions within the superorganism composed of flagellate Streblomastix strix and complex community of Bacteroidetes bacteria on its surface.</title>
        <authorList>
            <person name="Treitli S.C."/>
            <person name="Kolisko M."/>
            <person name="Husnik F."/>
            <person name="Keeling P."/>
            <person name="Hampl V."/>
        </authorList>
    </citation>
    <scope>NUCLEOTIDE SEQUENCE</scope>
    <source>
        <strain evidence="2">STM</strain>
    </source>
</reference>
<dbReference type="SUPFAM" id="SSF51735">
    <property type="entry name" value="NAD(P)-binding Rossmann-fold domains"/>
    <property type="match status" value="1"/>
</dbReference>
<organism evidence="2">
    <name type="scientific">termite gut metagenome</name>
    <dbReference type="NCBI Taxonomy" id="433724"/>
    <lineage>
        <taxon>unclassified sequences</taxon>
        <taxon>metagenomes</taxon>
        <taxon>organismal metagenomes</taxon>
    </lineage>
</organism>
<protein>
    <recommendedName>
        <fullName evidence="1">NAD-dependent epimerase/dehydratase domain-containing protein</fullName>
    </recommendedName>
</protein>